<dbReference type="AlphaFoldDB" id="A0A445LMX5"/>
<name>A0A445LMX5_GLYSO</name>
<sequence>MVATGPPGAALLPVFTFPPKMDTNKDLTVEHNELLFSPLLTILLLQFKLSSRSSGAEVFTIKFVSDNLMVNDFSMLKQLKTLKLLIDRE</sequence>
<reference evidence="1 2" key="1">
    <citation type="submission" date="2018-09" db="EMBL/GenBank/DDBJ databases">
        <title>A high-quality reference genome of wild soybean provides a powerful tool to mine soybean genomes.</title>
        <authorList>
            <person name="Xie M."/>
            <person name="Chung C.Y.L."/>
            <person name="Li M.-W."/>
            <person name="Wong F.-L."/>
            <person name="Chan T.-F."/>
            <person name="Lam H.-M."/>
        </authorList>
    </citation>
    <scope>NUCLEOTIDE SEQUENCE [LARGE SCALE GENOMIC DNA]</scope>
    <source>
        <strain evidence="2">cv. W05</strain>
        <tissue evidence="1">Hypocotyl of etiolated seedlings</tissue>
    </source>
</reference>
<gene>
    <name evidence="1" type="ORF">D0Y65_003713</name>
</gene>
<keyword evidence="2" id="KW-1185">Reference proteome</keyword>
<comment type="caution">
    <text evidence="1">The sequence shown here is derived from an EMBL/GenBank/DDBJ whole genome shotgun (WGS) entry which is preliminary data.</text>
</comment>
<proteinExistence type="predicted"/>
<organism evidence="1 2">
    <name type="scientific">Glycine soja</name>
    <name type="common">Wild soybean</name>
    <dbReference type="NCBI Taxonomy" id="3848"/>
    <lineage>
        <taxon>Eukaryota</taxon>
        <taxon>Viridiplantae</taxon>
        <taxon>Streptophyta</taxon>
        <taxon>Embryophyta</taxon>
        <taxon>Tracheophyta</taxon>
        <taxon>Spermatophyta</taxon>
        <taxon>Magnoliopsida</taxon>
        <taxon>eudicotyledons</taxon>
        <taxon>Gunneridae</taxon>
        <taxon>Pentapetalae</taxon>
        <taxon>rosids</taxon>
        <taxon>fabids</taxon>
        <taxon>Fabales</taxon>
        <taxon>Fabaceae</taxon>
        <taxon>Papilionoideae</taxon>
        <taxon>50 kb inversion clade</taxon>
        <taxon>NPAAA clade</taxon>
        <taxon>indigoferoid/millettioid clade</taxon>
        <taxon>Phaseoleae</taxon>
        <taxon>Glycine</taxon>
        <taxon>Glycine subgen. Soja</taxon>
    </lineage>
</organism>
<evidence type="ECO:0000313" key="1">
    <source>
        <dbReference type="EMBL" id="RZC24640.1"/>
    </source>
</evidence>
<protein>
    <submittedName>
        <fullName evidence="1">Uncharacterized protein</fullName>
    </submittedName>
</protein>
<dbReference type="EMBL" id="QZWG01000002">
    <property type="protein sequence ID" value="RZC24640.1"/>
    <property type="molecule type" value="Genomic_DNA"/>
</dbReference>
<dbReference type="Proteomes" id="UP000289340">
    <property type="component" value="Chromosome 2"/>
</dbReference>
<evidence type="ECO:0000313" key="2">
    <source>
        <dbReference type="Proteomes" id="UP000289340"/>
    </source>
</evidence>
<accession>A0A445LMX5</accession>